<organism evidence="1">
    <name type="scientific">marine metagenome</name>
    <dbReference type="NCBI Taxonomy" id="408172"/>
    <lineage>
        <taxon>unclassified sequences</taxon>
        <taxon>metagenomes</taxon>
        <taxon>ecological metagenomes</taxon>
    </lineage>
</organism>
<feature type="non-terminal residue" evidence="1">
    <location>
        <position position="70"/>
    </location>
</feature>
<dbReference type="EMBL" id="UINC01208619">
    <property type="protein sequence ID" value="SVE31250.1"/>
    <property type="molecule type" value="Genomic_DNA"/>
</dbReference>
<gene>
    <name evidence="1" type="ORF">METZ01_LOCUS484104</name>
</gene>
<protein>
    <submittedName>
        <fullName evidence="1">Uncharacterized protein</fullName>
    </submittedName>
</protein>
<reference evidence="1" key="1">
    <citation type="submission" date="2018-05" db="EMBL/GenBank/DDBJ databases">
        <authorList>
            <person name="Lanie J.A."/>
            <person name="Ng W.-L."/>
            <person name="Kazmierczak K.M."/>
            <person name="Andrzejewski T.M."/>
            <person name="Davidsen T.M."/>
            <person name="Wayne K.J."/>
            <person name="Tettelin H."/>
            <person name="Glass J.I."/>
            <person name="Rusch D."/>
            <person name="Podicherti R."/>
            <person name="Tsui H.-C.T."/>
            <person name="Winkler M.E."/>
        </authorList>
    </citation>
    <scope>NUCLEOTIDE SEQUENCE</scope>
</reference>
<sequence>MALFEFQLSQPKFVVGQFYGNSVLPLVVRHCDDLRSLVLSEPFGDLRKGSLTQFVVLVLLFHKLWLHVRP</sequence>
<proteinExistence type="predicted"/>
<accession>A0A383CGN8</accession>
<name>A0A383CGN8_9ZZZZ</name>
<evidence type="ECO:0000313" key="1">
    <source>
        <dbReference type="EMBL" id="SVE31250.1"/>
    </source>
</evidence>
<dbReference type="AlphaFoldDB" id="A0A383CGN8"/>